<feature type="transmembrane region" description="Helical" evidence="1">
    <location>
        <begin position="106"/>
        <end position="122"/>
    </location>
</feature>
<keyword evidence="1" id="KW-0812">Transmembrane</keyword>
<dbReference type="EMBL" id="QOCS01000014">
    <property type="protein sequence ID" value="RHW45993.1"/>
    <property type="molecule type" value="Genomic_DNA"/>
</dbReference>
<dbReference type="AlphaFoldDB" id="A0A3R6Z8S7"/>
<dbReference type="PANTHER" id="PTHR40448">
    <property type="entry name" value="TWO-COMPONENT SENSOR HISTIDINE KINASE"/>
    <property type="match status" value="1"/>
</dbReference>
<dbReference type="Gene3D" id="3.30.565.10">
    <property type="entry name" value="Histidine kinase-like ATPase, C-terminal domain"/>
    <property type="match status" value="1"/>
</dbReference>
<dbReference type="PANTHER" id="PTHR40448:SF1">
    <property type="entry name" value="TWO-COMPONENT SENSOR HISTIDINE KINASE"/>
    <property type="match status" value="1"/>
</dbReference>
<feature type="transmembrane region" description="Helical" evidence="1">
    <location>
        <begin position="36"/>
        <end position="67"/>
    </location>
</feature>
<feature type="transmembrane region" description="Helical" evidence="1">
    <location>
        <begin position="143"/>
        <end position="162"/>
    </location>
</feature>
<dbReference type="GO" id="GO:0042802">
    <property type="term" value="F:identical protein binding"/>
    <property type="evidence" value="ECO:0007669"/>
    <property type="project" value="TreeGrafter"/>
</dbReference>
<evidence type="ECO:0000313" key="3">
    <source>
        <dbReference type="Proteomes" id="UP000284822"/>
    </source>
</evidence>
<organism evidence="2 3">
    <name type="scientific">Bombilactobacillus bombi</name>
    <dbReference type="NCBI Taxonomy" id="1303590"/>
    <lineage>
        <taxon>Bacteria</taxon>
        <taxon>Bacillati</taxon>
        <taxon>Bacillota</taxon>
        <taxon>Bacilli</taxon>
        <taxon>Lactobacillales</taxon>
        <taxon>Lactobacillaceae</taxon>
        <taxon>Bombilactobacillus</taxon>
    </lineage>
</organism>
<dbReference type="RefSeq" id="WP_118910853.1">
    <property type="nucleotide sequence ID" value="NZ_QOCS01000014.1"/>
</dbReference>
<gene>
    <name evidence="2" type="ORF">DS832_06450</name>
</gene>
<protein>
    <recommendedName>
        <fullName evidence="4">GHKL domain-containing protein</fullName>
    </recommendedName>
</protein>
<evidence type="ECO:0000313" key="2">
    <source>
        <dbReference type="EMBL" id="RHW45993.1"/>
    </source>
</evidence>
<dbReference type="InterPro" id="IPR036890">
    <property type="entry name" value="HATPase_C_sf"/>
</dbReference>
<sequence>MDKIIITGIQFLILQVFNLIAIWHSLTRLNKLRWSLIIPVLTFFGAVFSWFSPILSGILFTAILVGLNYLSLSERTIRILYPLLGLLASLIIFLLINTIFNSQMKLLHVIAFLIGNGVALIIQNKAMQRLADIIFQQRLKRLIFINYLIIIIILLISTVSFGSNSSNPILEAEFIAILLLTILALLVHFFDTVQKIRQENAMRQIQQIENYAQVLEHSYTELRKFKHDYLNVLSASLIFIKNKNFEGLEQYYDEALKIIDTSFAYDDLRINDLQNISLLPLKGLLSYKIIAAYQNNIKIHFECIESVQITTISPVRVVEIVEIILDQAIEYVKNNQGKVDILVTTSAAEYLSLLIRYPLTHDDLIANQTNNLFKTILNTHSVYEHQTLQAIIATENNLELLNKVAEGFLVQELIIKE</sequence>
<feature type="transmembrane region" description="Helical" evidence="1">
    <location>
        <begin position="174"/>
        <end position="193"/>
    </location>
</feature>
<feature type="transmembrane region" description="Helical" evidence="1">
    <location>
        <begin position="79"/>
        <end position="100"/>
    </location>
</feature>
<comment type="caution">
    <text evidence="2">The sequence shown here is derived from an EMBL/GenBank/DDBJ whole genome shotgun (WGS) entry which is preliminary data.</text>
</comment>
<keyword evidence="1" id="KW-1133">Transmembrane helix</keyword>
<reference evidence="2 3" key="1">
    <citation type="submission" date="2018-07" db="EMBL/GenBank/DDBJ databases">
        <title>Genome sequences of six Lactobacillus spp. isolated from bumble bee guts.</title>
        <authorList>
            <person name="Motta E.V.S."/>
            <person name="Moran N.A."/>
        </authorList>
    </citation>
    <scope>NUCLEOTIDE SEQUENCE [LARGE SCALE GENOMIC DNA]</scope>
    <source>
        <strain evidence="2 3">LV-8.1</strain>
    </source>
</reference>
<keyword evidence="1" id="KW-0472">Membrane</keyword>
<feature type="transmembrane region" description="Helical" evidence="1">
    <location>
        <begin position="5"/>
        <end position="24"/>
    </location>
</feature>
<evidence type="ECO:0008006" key="4">
    <source>
        <dbReference type="Google" id="ProtNLM"/>
    </source>
</evidence>
<dbReference type="Proteomes" id="UP000284822">
    <property type="component" value="Unassembled WGS sequence"/>
</dbReference>
<accession>A0A3R6Z8S7</accession>
<evidence type="ECO:0000256" key="1">
    <source>
        <dbReference type="SAM" id="Phobius"/>
    </source>
</evidence>
<proteinExistence type="predicted"/>
<name>A0A3R6Z8S7_9LACO</name>